<evidence type="ECO:0000313" key="2">
    <source>
        <dbReference type="EMBL" id="VAW59413.1"/>
    </source>
</evidence>
<name>A0A3B0X4T5_9ZZZZ</name>
<feature type="compositionally biased region" description="Polar residues" evidence="1">
    <location>
        <begin position="199"/>
        <end position="210"/>
    </location>
</feature>
<sequence length="243" mass="27194">MQDTDLNKNAREMLSSLDTLRVEGKKISLESVQQSQLLASVLMQREKKRLQKKLGLSHPRVRDIEQGLTRNFKVIAEINEEIKKQQIRIPDIQPDSVLVHGRISDEAGQSLAGLSVNFTDTRGNAVPVENTLSNASGYFSVVVPENTINELEDTPIQMNIARPDGEVVFRQEENFNLAQGENRLISVLVERSSLINDIQAPTNERTTQQPARKAAARKKSVKKAGPKSRPVKKRSPRNPPDET</sequence>
<gene>
    <name evidence="2" type="ORF">MNBD_GAMMA11-3490</name>
</gene>
<proteinExistence type="predicted"/>
<reference evidence="2" key="1">
    <citation type="submission" date="2018-06" db="EMBL/GenBank/DDBJ databases">
        <authorList>
            <person name="Zhirakovskaya E."/>
        </authorList>
    </citation>
    <scope>NUCLEOTIDE SEQUENCE</scope>
</reference>
<protein>
    <submittedName>
        <fullName evidence="2">Uncharacterized protein</fullName>
    </submittedName>
</protein>
<evidence type="ECO:0000256" key="1">
    <source>
        <dbReference type="SAM" id="MobiDB-lite"/>
    </source>
</evidence>
<dbReference type="EMBL" id="UOFG01000081">
    <property type="protein sequence ID" value="VAW59413.1"/>
    <property type="molecule type" value="Genomic_DNA"/>
</dbReference>
<feature type="region of interest" description="Disordered" evidence="1">
    <location>
        <begin position="199"/>
        <end position="243"/>
    </location>
</feature>
<feature type="compositionally biased region" description="Basic residues" evidence="1">
    <location>
        <begin position="214"/>
        <end position="236"/>
    </location>
</feature>
<dbReference type="AlphaFoldDB" id="A0A3B0X4T5"/>
<organism evidence="2">
    <name type="scientific">hydrothermal vent metagenome</name>
    <dbReference type="NCBI Taxonomy" id="652676"/>
    <lineage>
        <taxon>unclassified sequences</taxon>
        <taxon>metagenomes</taxon>
        <taxon>ecological metagenomes</taxon>
    </lineage>
</organism>
<accession>A0A3B0X4T5</accession>